<feature type="region of interest" description="Disordered" evidence="9">
    <location>
        <begin position="114"/>
        <end position="145"/>
    </location>
</feature>
<dbReference type="GO" id="GO:0000049">
    <property type="term" value="F:tRNA binding"/>
    <property type="evidence" value="ECO:0007669"/>
    <property type="project" value="UniProtKB-UniRule"/>
</dbReference>
<dbReference type="GO" id="GO:0001682">
    <property type="term" value="P:tRNA 5'-leader removal"/>
    <property type="evidence" value="ECO:0007669"/>
    <property type="project" value="UniProtKB-UniRule"/>
</dbReference>
<evidence type="ECO:0000256" key="1">
    <source>
        <dbReference type="ARBA" id="ARBA00002663"/>
    </source>
</evidence>
<dbReference type="Gene3D" id="3.30.230.10">
    <property type="match status" value="1"/>
</dbReference>
<evidence type="ECO:0000313" key="11">
    <source>
        <dbReference type="Proteomes" id="UP000321583"/>
    </source>
</evidence>
<feature type="compositionally biased region" description="Low complexity" evidence="9">
    <location>
        <begin position="134"/>
        <end position="145"/>
    </location>
</feature>
<keyword evidence="11" id="KW-1185">Reference proteome</keyword>
<dbReference type="PANTHER" id="PTHR33992:SF1">
    <property type="entry name" value="RIBONUCLEASE P PROTEIN COMPONENT"/>
    <property type="match status" value="1"/>
</dbReference>
<name>A0A562D2M9_9GAMM</name>
<evidence type="ECO:0000313" key="10">
    <source>
        <dbReference type="EMBL" id="TWH03830.1"/>
    </source>
</evidence>
<sequence length="145" mass="15738">MTTDPRARFPRSARVRSRVEYSRVFEGGRRLGDALLGLHWLPGDGEPRLGLAVSRKVDPRAVGRNRIKRVLRDDFRHLRLHLAPGDYVVVARPGAARAGNGQLRQAFQRLLRKAGALPGPARGGTMPAPPPSASPSDSLPDLPSG</sequence>
<gene>
    <name evidence="7" type="primary">rnpA</name>
    <name evidence="10" type="ORF">L613_007800000080</name>
</gene>
<dbReference type="Pfam" id="PF00825">
    <property type="entry name" value="Ribonuclease_P"/>
    <property type="match status" value="1"/>
</dbReference>
<dbReference type="PROSITE" id="PS00648">
    <property type="entry name" value="RIBONUCLEASE_P"/>
    <property type="match status" value="1"/>
</dbReference>
<dbReference type="RefSeq" id="WP_050992112.1">
    <property type="nucleotide sequence ID" value="NZ_VLJS01000111.1"/>
</dbReference>
<evidence type="ECO:0000256" key="3">
    <source>
        <dbReference type="ARBA" id="ARBA00022722"/>
    </source>
</evidence>
<dbReference type="AlphaFoldDB" id="A0A562D2M9"/>
<accession>A0A562D2M9</accession>
<organism evidence="10 11">
    <name type="scientific">Pseudoxanthomonas taiwanensis J19</name>
    <dbReference type="NCBI Taxonomy" id="935569"/>
    <lineage>
        <taxon>Bacteria</taxon>
        <taxon>Pseudomonadati</taxon>
        <taxon>Pseudomonadota</taxon>
        <taxon>Gammaproteobacteria</taxon>
        <taxon>Lysobacterales</taxon>
        <taxon>Lysobacteraceae</taxon>
        <taxon>Pseudoxanthomonas</taxon>
    </lineage>
</organism>
<dbReference type="EMBL" id="VLJS01000111">
    <property type="protein sequence ID" value="TWH03830.1"/>
    <property type="molecule type" value="Genomic_DNA"/>
</dbReference>
<comment type="catalytic activity">
    <reaction evidence="7">
        <text>Endonucleolytic cleavage of RNA, removing 5'-extranucleotides from tRNA precursor.</text>
        <dbReference type="EC" id="3.1.26.5"/>
    </reaction>
</comment>
<comment type="function">
    <text evidence="1 7">RNaseP catalyzes the removal of the 5'-leader sequence from pre-tRNA to produce the mature 5'-terminus. It can also cleave other RNA substrates such as 4.5S RNA. The protein component plays an auxiliary but essential role in vivo by binding to the 5'-leader sequence and broadening the substrate specificity of the ribozyme.</text>
</comment>
<dbReference type="EC" id="3.1.26.5" evidence="7 8"/>
<comment type="subunit">
    <text evidence="7">Consists of a catalytic RNA component (M1 or rnpB) and a protein subunit.</text>
</comment>
<keyword evidence="3 7" id="KW-0540">Nuclease</keyword>
<keyword evidence="4 7" id="KW-0255">Endonuclease</keyword>
<dbReference type="GO" id="GO:0004526">
    <property type="term" value="F:ribonuclease P activity"/>
    <property type="evidence" value="ECO:0007669"/>
    <property type="project" value="UniProtKB-UniRule"/>
</dbReference>
<evidence type="ECO:0000256" key="2">
    <source>
        <dbReference type="ARBA" id="ARBA00022694"/>
    </source>
</evidence>
<dbReference type="InterPro" id="IPR014721">
    <property type="entry name" value="Ribsml_uS5_D2-typ_fold_subgr"/>
</dbReference>
<keyword evidence="2 7" id="KW-0819">tRNA processing</keyword>
<dbReference type="PANTHER" id="PTHR33992">
    <property type="entry name" value="RIBONUCLEASE P PROTEIN COMPONENT"/>
    <property type="match status" value="1"/>
</dbReference>
<evidence type="ECO:0000256" key="6">
    <source>
        <dbReference type="ARBA" id="ARBA00022884"/>
    </source>
</evidence>
<keyword evidence="6 7" id="KW-0694">RNA-binding</keyword>
<dbReference type="OrthoDB" id="9796422at2"/>
<dbReference type="SUPFAM" id="SSF54211">
    <property type="entry name" value="Ribosomal protein S5 domain 2-like"/>
    <property type="match status" value="1"/>
</dbReference>
<evidence type="ECO:0000256" key="9">
    <source>
        <dbReference type="SAM" id="MobiDB-lite"/>
    </source>
</evidence>
<dbReference type="InterPro" id="IPR000100">
    <property type="entry name" value="RNase_P"/>
</dbReference>
<dbReference type="HAMAP" id="MF_00227">
    <property type="entry name" value="RNase_P"/>
    <property type="match status" value="1"/>
</dbReference>
<proteinExistence type="inferred from homology"/>
<comment type="caution">
    <text evidence="10">The sequence shown here is derived from an EMBL/GenBank/DDBJ whole genome shotgun (WGS) entry which is preliminary data.</text>
</comment>
<protein>
    <recommendedName>
        <fullName evidence="7 8">Ribonuclease P protein component</fullName>
        <shortName evidence="7">RNase P protein</shortName>
        <shortName evidence="7">RNaseP protein</shortName>
        <ecNumber evidence="7 8">3.1.26.5</ecNumber>
    </recommendedName>
    <alternativeName>
        <fullName evidence="7">Protein C5</fullName>
    </alternativeName>
</protein>
<dbReference type="Proteomes" id="UP000321583">
    <property type="component" value="Unassembled WGS sequence"/>
</dbReference>
<dbReference type="GO" id="GO:0042781">
    <property type="term" value="F:3'-tRNA processing endoribonuclease activity"/>
    <property type="evidence" value="ECO:0007669"/>
    <property type="project" value="TreeGrafter"/>
</dbReference>
<evidence type="ECO:0000256" key="7">
    <source>
        <dbReference type="HAMAP-Rule" id="MF_00227"/>
    </source>
</evidence>
<dbReference type="InterPro" id="IPR020539">
    <property type="entry name" value="RNase_P_CS"/>
</dbReference>
<evidence type="ECO:0000256" key="5">
    <source>
        <dbReference type="ARBA" id="ARBA00022801"/>
    </source>
</evidence>
<evidence type="ECO:0000256" key="4">
    <source>
        <dbReference type="ARBA" id="ARBA00022759"/>
    </source>
</evidence>
<dbReference type="NCBIfam" id="TIGR00188">
    <property type="entry name" value="rnpA"/>
    <property type="match status" value="1"/>
</dbReference>
<comment type="similarity">
    <text evidence="7">Belongs to the RnpA family.</text>
</comment>
<dbReference type="InterPro" id="IPR020568">
    <property type="entry name" value="Ribosomal_Su5_D2-typ_SF"/>
</dbReference>
<reference evidence="10 11" key="1">
    <citation type="submission" date="2019-07" db="EMBL/GenBank/DDBJ databases">
        <title>Genome sequencing of lignin-degrading bacterial isolates.</title>
        <authorList>
            <person name="Gladden J."/>
        </authorList>
    </citation>
    <scope>NUCLEOTIDE SEQUENCE [LARGE SCALE GENOMIC DNA]</scope>
    <source>
        <strain evidence="10 11">J19</strain>
    </source>
</reference>
<dbReference type="GO" id="GO:0030677">
    <property type="term" value="C:ribonuclease P complex"/>
    <property type="evidence" value="ECO:0007669"/>
    <property type="project" value="TreeGrafter"/>
</dbReference>
<evidence type="ECO:0000256" key="8">
    <source>
        <dbReference type="NCBIfam" id="TIGR00188"/>
    </source>
</evidence>
<keyword evidence="5 7" id="KW-0378">Hydrolase</keyword>